<keyword evidence="3" id="KW-1185">Reference proteome</keyword>
<accession>A0A437P0W0</accession>
<dbReference type="AlphaFoldDB" id="A0A437P0W0"/>
<gene>
    <name evidence="2" type="ORF">EOT10_37930</name>
</gene>
<evidence type="ECO:0000313" key="2">
    <source>
        <dbReference type="EMBL" id="RVU15893.1"/>
    </source>
</evidence>
<keyword evidence="1" id="KW-0472">Membrane</keyword>
<sequence>MAGFRVRGGTCVGVLLGGVVVAVFVLGRGEAVQHVRRIVAGGGWRVAGGGLPGWWGGVGGWPLAGGGVLCGGWLLVCGGWVSGEGMCVLGQRVSFPVGRCRFVFREVP</sequence>
<comment type="caution">
    <text evidence="2">The sequence shown here is derived from an EMBL/GenBank/DDBJ whole genome shotgun (WGS) entry which is preliminary data.</text>
</comment>
<dbReference type="EMBL" id="RZYA01000030">
    <property type="protein sequence ID" value="RVU15893.1"/>
    <property type="molecule type" value="Genomic_DNA"/>
</dbReference>
<reference evidence="2 3" key="1">
    <citation type="submission" date="2019-01" db="EMBL/GenBank/DDBJ databases">
        <title>Genome sequences of Streptomyces and Rhizobium isolates collected from root and soil.</title>
        <authorList>
            <person name="Chhettri S."/>
            <person name="Sevigny J.L."/>
            <person name="Sen A."/>
            <person name="Ennis N."/>
            <person name="Tisa L."/>
        </authorList>
    </citation>
    <scope>NUCLEOTIDE SEQUENCE [LARGE SCALE GENOMIC DNA]</scope>
    <source>
        <strain evidence="2 3">San01</strain>
    </source>
</reference>
<feature type="transmembrane region" description="Helical" evidence="1">
    <location>
        <begin position="6"/>
        <end position="27"/>
    </location>
</feature>
<evidence type="ECO:0000313" key="3">
    <source>
        <dbReference type="Proteomes" id="UP000283128"/>
    </source>
</evidence>
<keyword evidence="1" id="KW-1133">Transmembrane helix</keyword>
<protein>
    <submittedName>
        <fullName evidence="2">Uncharacterized protein</fullName>
    </submittedName>
</protein>
<dbReference type="Proteomes" id="UP000283128">
    <property type="component" value="Unassembled WGS sequence"/>
</dbReference>
<organism evidence="2 3">
    <name type="scientific">Streptomyces antnestii</name>
    <dbReference type="NCBI Taxonomy" id="2494256"/>
    <lineage>
        <taxon>Bacteria</taxon>
        <taxon>Bacillati</taxon>
        <taxon>Actinomycetota</taxon>
        <taxon>Actinomycetes</taxon>
        <taxon>Kitasatosporales</taxon>
        <taxon>Streptomycetaceae</taxon>
        <taxon>Streptomyces</taxon>
    </lineage>
</organism>
<keyword evidence="1" id="KW-0812">Transmembrane</keyword>
<proteinExistence type="predicted"/>
<name>A0A437P0W0_9ACTN</name>
<evidence type="ECO:0000256" key="1">
    <source>
        <dbReference type="SAM" id="Phobius"/>
    </source>
</evidence>